<organism evidence="12 13">
    <name type="scientific">Zooshikella ganghwensis</name>
    <dbReference type="NCBI Taxonomy" id="202772"/>
    <lineage>
        <taxon>Bacteria</taxon>
        <taxon>Pseudomonadati</taxon>
        <taxon>Pseudomonadota</taxon>
        <taxon>Gammaproteobacteria</taxon>
        <taxon>Oceanospirillales</taxon>
        <taxon>Zooshikellaceae</taxon>
        <taxon>Zooshikella</taxon>
    </lineage>
</organism>
<keyword evidence="3 11" id="KW-1003">Cell membrane</keyword>
<keyword evidence="13" id="KW-1185">Reference proteome</keyword>
<sequence>MQQSNQSTHYFFAGLKLIFQPGMRRFVFIPLTLNIILFSVMIYYSIGFIDSQISNFIAWLPEFLSFLSWLIWPIALILMCLLVFFSFSLIANFIAAPFNGFLSEAVEKHTRQQQGLPVSETPLDWKELSLLIPRTLSRELRKLGYIVPRWLLLVILTFVPVINFIAPIVWLIWGAWMMAVQYADFPADNNKVPFPALLNKLKQRKSMTYSFGGLVYLMTLIPFVNLLVIPAAVAGGTILWVNEKLYEQ</sequence>
<dbReference type="GO" id="GO:0005886">
    <property type="term" value="C:plasma membrane"/>
    <property type="evidence" value="ECO:0007669"/>
    <property type="project" value="UniProtKB-SubCell"/>
</dbReference>
<keyword evidence="6 11" id="KW-0812">Transmembrane</keyword>
<evidence type="ECO:0000256" key="4">
    <source>
        <dbReference type="ARBA" id="ARBA00022519"/>
    </source>
</evidence>
<gene>
    <name evidence="11" type="primary">cysZ</name>
    <name evidence="12" type="ORF">B9G39_19455</name>
</gene>
<evidence type="ECO:0000256" key="1">
    <source>
        <dbReference type="ARBA" id="ARBA00004141"/>
    </source>
</evidence>
<dbReference type="InterPro" id="IPR050480">
    <property type="entry name" value="CysZ-like"/>
</dbReference>
<accession>A0A4P9VTS9</accession>
<dbReference type="Pfam" id="PF07264">
    <property type="entry name" value="EI24"/>
    <property type="match status" value="1"/>
</dbReference>
<dbReference type="GO" id="GO:0009675">
    <property type="term" value="F:high-affinity sulfate:proton symporter activity"/>
    <property type="evidence" value="ECO:0007669"/>
    <property type="project" value="TreeGrafter"/>
</dbReference>
<dbReference type="GO" id="GO:0019344">
    <property type="term" value="P:cysteine biosynthetic process"/>
    <property type="evidence" value="ECO:0007669"/>
    <property type="project" value="UniProtKB-UniRule"/>
</dbReference>
<evidence type="ECO:0000256" key="6">
    <source>
        <dbReference type="ARBA" id="ARBA00022692"/>
    </source>
</evidence>
<feature type="transmembrane region" description="Helical" evidence="11">
    <location>
        <begin position="150"/>
        <end position="173"/>
    </location>
</feature>
<name>A0A4P9VTS9_9GAMM</name>
<dbReference type="NCBIfam" id="NF003433">
    <property type="entry name" value="PRK04949.1"/>
    <property type="match status" value="1"/>
</dbReference>
<proteinExistence type="inferred from homology"/>
<evidence type="ECO:0000256" key="2">
    <source>
        <dbReference type="ARBA" id="ARBA00022448"/>
    </source>
</evidence>
<feature type="transmembrane region" description="Helical" evidence="11">
    <location>
        <begin position="66"/>
        <end position="94"/>
    </location>
</feature>
<keyword evidence="7 11" id="KW-1133">Transmembrane helix</keyword>
<keyword evidence="10 11" id="KW-0198">Cysteine biosynthesis</keyword>
<keyword evidence="5 11" id="KW-0028">Amino-acid biosynthesis</keyword>
<dbReference type="PANTHER" id="PTHR37468">
    <property type="entry name" value="SULFATE TRANSPORTER CYSZ"/>
    <property type="match status" value="1"/>
</dbReference>
<evidence type="ECO:0000256" key="11">
    <source>
        <dbReference type="HAMAP-Rule" id="MF_00468"/>
    </source>
</evidence>
<evidence type="ECO:0000313" key="13">
    <source>
        <dbReference type="Proteomes" id="UP000257039"/>
    </source>
</evidence>
<protein>
    <recommendedName>
        <fullName evidence="11">Sulfate transporter CysZ</fullName>
    </recommendedName>
</protein>
<dbReference type="InterPro" id="IPR022985">
    <property type="entry name" value="Sulfate_CysZ"/>
</dbReference>
<comment type="similarity">
    <text evidence="11">Belongs to the CysZ family.</text>
</comment>
<dbReference type="Proteomes" id="UP000257039">
    <property type="component" value="Unassembled WGS sequence"/>
</dbReference>
<evidence type="ECO:0000256" key="8">
    <source>
        <dbReference type="ARBA" id="ARBA00023032"/>
    </source>
</evidence>
<dbReference type="AlphaFoldDB" id="A0A4P9VTS9"/>
<dbReference type="GO" id="GO:0000103">
    <property type="term" value="P:sulfate assimilation"/>
    <property type="evidence" value="ECO:0007669"/>
    <property type="project" value="InterPro"/>
</dbReference>
<dbReference type="EMBL" id="NDXW01000001">
    <property type="protein sequence ID" value="RDH45450.1"/>
    <property type="molecule type" value="Genomic_DNA"/>
</dbReference>
<dbReference type="PANTHER" id="PTHR37468:SF1">
    <property type="entry name" value="SULFATE TRANSPORTER CYSZ"/>
    <property type="match status" value="1"/>
</dbReference>
<keyword evidence="2 11" id="KW-0813">Transport</keyword>
<evidence type="ECO:0000256" key="7">
    <source>
        <dbReference type="ARBA" id="ARBA00022989"/>
    </source>
</evidence>
<evidence type="ECO:0000256" key="10">
    <source>
        <dbReference type="ARBA" id="ARBA00023192"/>
    </source>
</evidence>
<evidence type="ECO:0000256" key="9">
    <source>
        <dbReference type="ARBA" id="ARBA00023136"/>
    </source>
</evidence>
<dbReference type="InterPro" id="IPR059112">
    <property type="entry name" value="CysZ/EI24"/>
</dbReference>
<keyword evidence="9 11" id="KW-0472">Membrane</keyword>
<evidence type="ECO:0000256" key="5">
    <source>
        <dbReference type="ARBA" id="ARBA00022605"/>
    </source>
</evidence>
<evidence type="ECO:0000313" key="12">
    <source>
        <dbReference type="EMBL" id="RDH45450.1"/>
    </source>
</evidence>
<reference evidence="12 13" key="1">
    <citation type="submission" date="2017-04" db="EMBL/GenBank/DDBJ databases">
        <title>Draft genome sequence of Zooshikella ganghwensis VG4 isolated from Red Sea sediments.</title>
        <authorList>
            <person name="Rehman Z."/>
            <person name="Alam I."/>
            <person name="Kamau A."/>
            <person name="Bajic V."/>
            <person name="Leiknes T."/>
        </authorList>
    </citation>
    <scope>NUCLEOTIDE SEQUENCE [LARGE SCALE GENOMIC DNA]</scope>
    <source>
        <strain evidence="12 13">VG4</strain>
    </source>
</reference>
<keyword evidence="4 11" id="KW-0997">Cell inner membrane</keyword>
<dbReference type="HAMAP" id="MF_00468">
    <property type="entry name" value="CysZ"/>
    <property type="match status" value="1"/>
</dbReference>
<keyword evidence="8 11" id="KW-0764">Sulfate transport</keyword>
<feature type="transmembrane region" description="Helical" evidence="11">
    <location>
        <begin position="214"/>
        <end position="241"/>
    </location>
</feature>
<comment type="caution">
    <text evidence="12">The sequence shown here is derived from an EMBL/GenBank/DDBJ whole genome shotgun (WGS) entry which is preliminary data.</text>
</comment>
<evidence type="ECO:0000256" key="3">
    <source>
        <dbReference type="ARBA" id="ARBA00022475"/>
    </source>
</evidence>
<comment type="function">
    <text evidence="11">High affinity, high specificity proton-dependent sulfate transporter, which mediates sulfate uptake. Provides the sulfur source for the cysteine synthesis pathway.</text>
</comment>
<comment type="subcellular location">
    <subcellularLocation>
        <location evidence="11">Cell inner membrane</location>
        <topology evidence="11">Multi-pass membrane protein</topology>
    </subcellularLocation>
    <subcellularLocation>
        <location evidence="1">Membrane</location>
        <topology evidence="1">Multi-pass membrane protein</topology>
    </subcellularLocation>
</comment>
<feature type="transmembrane region" description="Helical" evidence="11">
    <location>
        <begin position="26"/>
        <end position="46"/>
    </location>
</feature>